<comment type="similarity">
    <text evidence="1 2">Belongs to the UPF0102 family.</text>
</comment>
<dbReference type="RefSeq" id="WP_024498396.1">
    <property type="nucleotide sequence ID" value="NZ_CP096596.1"/>
</dbReference>
<dbReference type="AlphaFoldDB" id="A0AAE4QZS6"/>
<dbReference type="PANTHER" id="PTHR34039:SF1">
    <property type="entry name" value="UPF0102 PROTEIN YRAN"/>
    <property type="match status" value="1"/>
</dbReference>
<evidence type="ECO:0000313" key="6">
    <source>
        <dbReference type="Proteomes" id="UP001185922"/>
    </source>
</evidence>
<dbReference type="InterPro" id="IPR011335">
    <property type="entry name" value="Restrct_endonuc-II-like"/>
</dbReference>
<dbReference type="InterPro" id="IPR003509">
    <property type="entry name" value="UPF0102_YraN-like"/>
</dbReference>
<keyword evidence="5" id="KW-1185">Reference proteome</keyword>
<name>A0AAE4QZS6_9ACTN</name>
<dbReference type="SUPFAM" id="SSF52980">
    <property type="entry name" value="Restriction endonuclease-like"/>
    <property type="match status" value="1"/>
</dbReference>
<evidence type="ECO:0000313" key="5">
    <source>
        <dbReference type="Proteomes" id="UP001185779"/>
    </source>
</evidence>
<accession>A0AAE4QZS6</accession>
<dbReference type="Proteomes" id="UP001185922">
    <property type="component" value="Unassembled WGS sequence"/>
</dbReference>
<evidence type="ECO:0000313" key="4">
    <source>
        <dbReference type="EMBL" id="MDV6310409.1"/>
    </source>
</evidence>
<evidence type="ECO:0000313" key="3">
    <source>
        <dbReference type="EMBL" id="MDV6305849.1"/>
    </source>
</evidence>
<protein>
    <recommendedName>
        <fullName evidence="2">UPF0102 protein R3P94_00575</fullName>
    </recommendedName>
</protein>
<dbReference type="Pfam" id="PF02021">
    <property type="entry name" value="UPF0102"/>
    <property type="match status" value="1"/>
</dbReference>
<comment type="caution">
    <text evidence="4">The sequence shown here is derived from an EMBL/GenBank/DDBJ whole genome shotgun (WGS) entry which is preliminary data.</text>
</comment>
<dbReference type="InterPro" id="IPR011856">
    <property type="entry name" value="tRNA_endonuc-like_dom_sf"/>
</dbReference>
<reference evidence="4 5" key="1">
    <citation type="submission" date="2023-10" db="EMBL/GenBank/DDBJ databases">
        <title>Development of a sustainable strategy for remediation of hydrocarbon-contaminated territories based on the waste exchange concept.</title>
        <authorList>
            <person name="Krivoruchko A."/>
        </authorList>
    </citation>
    <scope>NUCLEOTIDE SEQUENCE</scope>
    <source>
        <strain evidence="3 5">IEGM 1266</strain>
        <strain evidence="4">IEGM 1279</strain>
    </source>
</reference>
<sequence length="140" mass="15911">MSDPVPSAGRPVNRRAHVGRLGEDIAADFVGSLGWIVLERNWRNRYGELDLVAVDPHTTDGGTLVVVEVKTRASRTFDDPVMAVTPDKLARMRRLARTWLAGQERRWRQIRFDVISVQLDGFTPDDPARARVRHHRGVYD</sequence>
<evidence type="ECO:0000256" key="1">
    <source>
        <dbReference type="ARBA" id="ARBA00006738"/>
    </source>
</evidence>
<dbReference type="Gene3D" id="3.40.1350.10">
    <property type="match status" value="1"/>
</dbReference>
<proteinExistence type="inferred from homology"/>
<dbReference type="Proteomes" id="UP001185779">
    <property type="component" value="Unassembled WGS sequence"/>
</dbReference>
<dbReference type="EMBL" id="JAWLKH010000001">
    <property type="protein sequence ID" value="MDV6310409.1"/>
    <property type="molecule type" value="Genomic_DNA"/>
</dbReference>
<evidence type="ECO:0000256" key="2">
    <source>
        <dbReference type="HAMAP-Rule" id="MF_00048"/>
    </source>
</evidence>
<dbReference type="HAMAP" id="MF_00048">
    <property type="entry name" value="UPF0102"/>
    <property type="match status" value="1"/>
</dbReference>
<gene>
    <name evidence="3" type="ORF">R3P94_00575</name>
    <name evidence="4" type="ORF">R3Q15_00600</name>
</gene>
<organism evidence="4 6">
    <name type="scientific">Gordonia amicalis</name>
    <dbReference type="NCBI Taxonomy" id="89053"/>
    <lineage>
        <taxon>Bacteria</taxon>
        <taxon>Bacillati</taxon>
        <taxon>Actinomycetota</taxon>
        <taxon>Actinomycetes</taxon>
        <taxon>Mycobacteriales</taxon>
        <taxon>Gordoniaceae</taxon>
        <taxon>Gordonia</taxon>
    </lineage>
</organism>
<dbReference type="EMBL" id="JAWLKI010000001">
    <property type="protein sequence ID" value="MDV6305849.1"/>
    <property type="molecule type" value="Genomic_DNA"/>
</dbReference>
<dbReference type="GO" id="GO:0003676">
    <property type="term" value="F:nucleic acid binding"/>
    <property type="evidence" value="ECO:0007669"/>
    <property type="project" value="InterPro"/>
</dbReference>
<dbReference type="PANTHER" id="PTHR34039">
    <property type="entry name" value="UPF0102 PROTEIN YRAN"/>
    <property type="match status" value="1"/>
</dbReference>
<dbReference type="CDD" id="cd20736">
    <property type="entry name" value="PoNe_Nuclease"/>
    <property type="match status" value="1"/>
</dbReference>
<dbReference type="NCBIfam" id="NF009154">
    <property type="entry name" value="PRK12497.3-3"/>
    <property type="match status" value="1"/>
</dbReference>